<comment type="caution">
    <text evidence="8">The sequence shown here is derived from an EMBL/GenBank/DDBJ whole genome shotgun (WGS) entry which is preliminary data.</text>
</comment>
<comment type="similarity">
    <text evidence="1">Belongs to the prefoldin subunit alpha family.</text>
</comment>
<dbReference type="InterPro" id="IPR011599">
    <property type="entry name" value="PFD_alpha_archaea"/>
</dbReference>
<keyword evidence="3 5" id="KW-0143">Chaperone</keyword>
<evidence type="ECO:0000256" key="4">
    <source>
        <dbReference type="ARBA" id="ARBA00025077"/>
    </source>
</evidence>
<comment type="function">
    <text evidence="4 5">Molecular chaperone capable of stabilizing a range of proteins. Seems to fulfill an ATP-independent, HSP70-like function in archaeal de novo protein folding.</text>
</comment>
<dbReference type="GO" id="GO:0016272">
    <property type="term" value="C:prefoldin complex"/>
    <property type="evidence" value="ECO:0007669"/>
    <property type="project" value="UniProtKB-UniRule"/>
</dbReference>
<evidence type="ECO:0000256" key="3">
    <source>
        <dbReference type="ARBA" id="ARBA00023186"/>
    </source>
</evidence>
<dbReference type="GeneID" id="3855886"/>
<dbReference type="GO" id="GO:0051082">
    <property type="term" value="F:unfolded protein binding"/>
    <property type="evidence" value="ECO:0007669"/>
    <property type="project" value="UniProtKB-UniRule"/>
</dbReference>
<comment type="subunit">
    <text evidence="2 5">Heterohexamer of two alpha and four beta subunits.</text>
</comment>
<evidence type="ECO:0000256" key="2">
    <source>
        <dbReference type="ARBA" id="ARBA00011716"/>
    </source>
</evidence>
<dbReference type="InterPro" id="IPR004127">
    <property type="entry name" value="Prefoldin_subunit_alpha"/>
</dbReference>
<dbReference type="CDD" id="cd23160">
    <property type="entry name" value="Prefoldin_alpha_GimC"/>
    <property type="match status" value="1"/>
</dbReference>
<proteinExistence type="inferred from homology"/>
<dbReference type="GeneID" id="41325175"/>
<evidence type="ECO:0000256" key="1">
    <source>
        <dbReference type="ARBA" id="ARBA00010048"/>
    </source>
</evidence>
<dbReference type="NCBIfam" id="TIGR00293">
    <property type="entry name" value="prefoldin subunit alpha"/>
    <property type="match status" value="1"/>
</dbReference>
<dbReference type="Pfam" id="PF02996">
    <property type="entry name" value="Prefoldin"/>
    <property type="match status" value="1"/>
</dbReference>
<dbReference type="Gene3D" id="1.10.287.370">
    <property type="match status" value="1"/>
</dbReference>
<dbReference type="Proteomes" id="UP000248557">
    <property type="component" value="Unassembled WGS sequence"/>
</dbReference>
<keyword evidence="5" id="KW-0963">Cytoplasm</keyword>
<evidence type="ECO:0000256" key="6">
    <source>
        <dbReference type="NCBIfam" id="TIGR00293"/>
    </source>
</evidence>
<feature type="coiled-coil region" evidence="7">
    <location>
        <begin position="7"/>
        <end position="34"/>
    </location>
</feature>
<dbReference type="GO" id="GO:0006457">
    <property type="term" value="P:protein folding"/>
    <property type="evidence" value="ECO:0007669"/>
    <property type="project" value="UniProtKB-UniRule"/>
</dbReference>
<organism evidence="8 9">
    <name type="scientific">Methanosphaera stadtmanae</name>
    <dbReference type="NCBI Taxonomy" id="2317"/>
    <lineage>
        <taxon>Archaea</taxon>
        <taxon>Methanobacteriati</taxon>
        <taxon>Methanobacteriota</taxon>
        <taxon>Methanomada group</taxon>
        <taxon>Methanobacteria</taxon>
        <taxon>Methanobacteriales</taxon>
        <taxon>Methanobacteriaceae</taxon>
        <taxon>Methanosphaera</taxon>
    </lineage>
</organism>
<sequence length="138" mass="15470">MEDRQKLEQMVTEINQLQQQGETITQQIEQLNQSLADITTAQEAVKGIKNATGKQTLVPIGAGCFIETELKSEDIIVGVGSDVAIKRSREETEKTLQTDKEEVQKLIGSLTEQLQKINEYIAQKRPEAERLMKETGVQ</sequence>
<protein>
    <recommendedName>
        <fullName evidence="5 6">Prefoldin subunit alpha</fullName>
    </recommendedName>
    <alternativeName>
        <fullName evidence="5">GimC subunit alpha</fullName>
    </alternativeName>
</protein>
<dbReference type="EMBL" id="NGJK01000029">
    <property type="protein sequence ID" value="RAP03281.1"/>
    <property type="molecule type" value="Genomic_DNA"/>
</dbReference>
<dbReference type="OMA" id="DAQAYMQ"/>
<evidence type="ECO:0000256" key="5">
    <source>
        <dbReference type="HAMAP-Rule" id="MF_00308"/>
    </source>
</evidence>
<dbReference type="HAMAP" id="MF_00308">
    <property type="entry name" value="PfdA"/>
    <property type="match status" value="1"/>
</dbReference>
<name>A0A328PZ27_9EURY</name>
<dbReference type="GO" id="GO:0005737">
    <property type="term" value="C:cytoplasm"/>
    <property type="evidence" value="ECO:0007669"/>
    <property type="project" value="UniProtKB-SubCell"/>
</dbReference>
<evidence type="ECO:0000256" key="7">
    <source>
        <dbReference type="SAM" id="Coils"/>
    </source>
</evidence>
<comment type="similarity">
    <text evidence="5">Belongs to the prefoldin alpha subunit family.</text>
</comment>
<reference evidence="8 9" key="1">
    <citation type="submission" date="2017-05" db="EMBL/GenBank/DDBJ databases">
        <title>Host range expansion of the Methanosphaera genus to humans and monogastric animals involves recent and extensive reduction in genome content.</title>
        <authorList>
            <person name="Hoedt E.C."/>
            <person name="Volmer J.G."/>
            <person name="Parks D.H."/>
            <person name="Rosewarne C.P."/>
            <person name="Denman S.E."/>
            <person name="Mcsweeney C.S."/>
            <person name="O Cuiv P."/>
            <person name="Hugenholtz P."/>
            <person name="Tyson G.W."/>
            <person name="Morrison M."/>
        </authorList>
    </citation>
    <scope>NUCLEOTIDE SEQUENCE [LARGE SCALE GENOMIC DNA]</scope>
    <source>
        <strain evidence="8 9">PA5</strain>
    </source>
</reference>
<dbReference type="SUPFAM" id="SSF46579">
    <property type="entry name" value="Prefoldin"/>
    <property type="match status" value="1"/>
</dbReference>
<dbReference type="AlphaFoldDB" id="A0A328PZ27"/>
<accession>A0A328PZ27</accession>
<comment type="subcellular location">
    <subcellularLocation>
        <location evidence="5">Cytoplasm</location>
    </subcellularLocation>
</comment>
<dbReference type="SMR" id="A0A328PZ27"/>
<dbReference type="InterPro" id="IPR009053">
    <property type="entry name" value="Prefoldin"/>
</dbReference>
<gene>
    <name evidence="5" type="primary">pfdA</name>
    <name evidence="8" type="ORF">CA615_02900</name>
</gene>
<evidence type="ECO:0000313" key="9">
    <source>
        <dbReference type="Proteomes" id="UP000248557"/>
    </source>
</evidence>
<keyword evidence="7" id="KW-0175">Coiled coil</keyword>
<dbReference type="RefSeq" id="WP_011406198.1">
    <property type="nucleotide sequence ID" value="NZ_CATZNA010000039.1"/>
</dbReference>
<evidence type="ECO:0000313" key="8">
    <source>
        <dbReference type="EMBL" id="RAP03281.1"/>
    </source>
</evidence>